<dbReference type="InterPro" id="IPR056585">
    <property type="entry name" value="Leprecan_dom"/>
</dbReference>
<dbReference type="GO" id="GO:0005783">
    <property type="term" value="C:endoplasmic reticulum"/>
    <property type="evidence" value="ECO:0007669"/>
    <property type="project" value="TreeGrafter"/>
</dbReference>
<reference evidence="5" key="1">
    <citation type="submission" date="2022-03" db="EMBL/GenBank/DDBJ databases">
        <authorList>
            <person name="Lindestad O."/>
        </authorList>
    </citation>
    <scope>NUCLEOTIDE SEQUENCE</scope>
</reference>
<organism evidence="5 6">
    <name type="scientific">Pararge aegeria aegeria</name>
    <dbReference type="NCBI Taxonomy" id="348720"/>
    <lineage>
        <taxon>Eukaryota</taxon>
        <taxon>Metazoa</taxon>
        <taxon>Ecdysozoa</taxon>
        <taxon>Arthropoda</taxon>
        <taxon>Hexapoda</taxon>
        <taxon>Insecta</taxon>
        <taxon>Pterygota</taxon>
        <taxon>Neoptera</taxon>
        <taxon>Endopterygota</taxon>
        <taxon>Lepidoptera</taxon>
        <taxon>Glossata</taxon>
        <taxon>Ditrysia</taxon>
        <taxon>Papilionoidea</taxon>
        <taxon>Nymphalidae</taxon>
        <taxon>Satyrinae</taxon>
        <taxon>Satyrini</taxon>
        <taxon>Parargina</taxon>
        <taxon>Pararge</taxon>
    </lineage>
</organism>
<comment type="caution">
    <text evidence="5">The sequence shown here is derived from an EMBL/GenBank/DDBJ whole genome shotgun (WGS) entry which is preliminary data.</text>
</comment>
<comment type="similarity">
    <text evidence="1">Belongs to the leprecan family.</text>
</comment>
<dbReference type="OrthoDB" id="8517835at2759"/>
<gene>
    <name evidence="5" type="primary">jg22894</name>
    <name evidence="5" type="ORF">PAEG_LOCUS18533</name>
</gene>
<dbReference type="PANTHER" id="PTHR13986">
    <property type="entry name" value="PROTEIN LYSINE HYDROXYLATION COMPLEX COMPONENT"/>
    <property type="match status" value="1"/>
</dbReference>
<dbReference type="InterPro" id="IPR052284">
    <property type="entry name" value="Collagen_mod_leprecan"/>
</dbReference>
<dbReference type="GO" id="GO:0005518">
    <property type="term" value="F:collagen binding"/>
    <property type="evidence" value="ECO:0007669"/>
    <property type="project" value="TreeGrafter"/>
</dbReference>
<keyword evidence="3" id="KW-0325">Glycoprotein</keyword>
<dbReference type="Proteomes" id="UP000838756">
    <property type="component" value="Unassembled WGS sequence"/>
</dbReference>
<evidence type="ECO:0000313" key="5">
    <source>
        <dbReference type="EMBL" id="CAH2242182.1"/>
    </source>
</evidence>
<feature type="domain" description="Leprecan-like alpha-helical" evidence="4">
    <location>
        <begin position="19"/>
        <end position="313"/>
    </location>
</feature>
<evidence type="ECO:0000256" key="2">
    <source>
        <dbReference type="ARBA" id="ARBA00022729"/>
    </source>
</evidence>
<dbReference type="InterPro" id="IPR011990">
    <property type="entry name" value="TPR-like_helical_dom_sf"/>
</dbReference>
<keyword evidence="6" id="KW-1185">Reference proteome</keyword>
<dbReference type="EMBL" id="CAKXAJ010025628">
    <property type="protein sequence ID" value="CAH2242182.1"/>
    <property type="molecule type" value="Genomic_DNA"/>
</dbReference>
<accession>A0A8S4RWG1</accession>
<dbReference type="GO" id="GO:0030199">
    <property type="term" value="P:collagen fibril organization"/>
    <property type="evidence" value="ECO:0007669"/>
    <property type="project" value="TreeGrafter"/>
</dbReference>
<proteinExistence type="inferred from homology"/>
<sequence length="356" mass="42049">MKRVARAIVSCKSLKFTSLDKVYQKGVDAYSKERWSECIVQFEESLHLYTLHKAVIVNCRLKCKSETPKTEIENIEDLKVFEYFINARQCLTQCQQKGFDDVHMYNNVTNTVIEYLQAKKPYSYLHMCYFQMNDLPKAASATYTYLVAHPDDVEMKKNVDYYVQQPEVDEKEVTDLERDDYQVLYKLGIQAYNQKKWDETVYNMEEALSHFLSWENSCRAECDRQPEQEWSPEFAITVSNNIASVLTCRQRCQEDVKPRYNSGVEILADILNYIQISYYHLDRIDNAAKAVATYLALFPNDEDMLENRIIYKSLIDEKKFVEIPDIIYYFKRDKNEKQLLDFFHKEDNSDLNANTV</sequence>
<name>A0A8S4RWG1_9NEOP</name>
<dbReference type="Pfam" id="PF23557">
    <property type="entry name" value="TPR_leprecan"/>
    <property type="match status" value="1"/>
</dbReference>
<dbReference type="AlphaFoldDB" id="A0A8S4RWG1"/>
<evidence type="ECO:0000256" key="1">
    <source>
        <dbReference type="ARBA" id="ARBA00006487"/>
    </source>
</evidence>
<dbReference type="Gene3D" id="1.25.40.10">
    <property type="entry name" value="Tetratricopeptide repeat domain"/>
    <property type="match status" value="2"/>
</dbReference>
<evidence type="ECO:0000259" key="4">
    <source>
        <dbReference type="Pfam" id="PF23557"/>
    </source>
</evidence>
<evidence type="ECO:0000313" key="6">
    <source>
        <dbReference type="Proteomes" id="UP000838756"/>
    </source>
</evidence>
<dbReference type="SUPFAM" id="SSF48452">
    <property type="entry name" value="TPR-like"/>
    <property type="match status" value="1"/>
</dbReference>
<dbReference type="PANTHER" id="PTHR13986:SF8">
    <property type="entry name" value="PROLYL 3-HYDROXYLASE 1-LIKE PROTEIN"/>
    <property type="match status" value="1"/>
</dbReference>
<protein>
    <submittedName>
        <fullName evidence="5">Jg22894 protein</fullName>
    </submittedName>
</protein>
<keyword evidence="2" id="KW-0732">Signal</keyword>
<evidence type="ECO:0000256" key="3">
    <source>
        <dbReference type="ARBA" id="ARBA00023180"/>
    </source>
</evidence>